<proteinExistence type="predicted"/>
<comment type="subcellular location">
    <subcellularLocation>
        <location evidence="1">Cell membrane</location>
        <topology evidence="1">Multi-pass membrane protein</topology>
    </subcellularLocation>
</comment>
<gene>
    <name evidence="9" type="ORF">ACFOEJ_03430</name>
</gene>
<evidence type="ECO:0000256" key="6">
    <source>
        <dbReference type="ARBA" id="ARBA00023136"/>
    </source>
</evidence>
<keyword evidence="10" id="KW-1185">Reference proteome</keyword>
<dbReference type="CDD" id="cd17324">
    <property type="entry name" value="MFS_NepI_like"/>
    <property type="match status" value="1"/>
</dbReference>
<reference evidence="10" key="1">
    <citation type="journal article" date="2019" name="Int. J. Syst. Evol. Microbiol.">
        <title>The Global Catalogue of Microorganisms (GCM) 10K type strain sequencing project: providing services to taxonomists for standard genome sequencing and annotation.</title>
        <authorList>
            <consortium name="The Broad Institute Genomics Platform"/>
            <consortium name="The Broad Institute Genome Sequencing Center for Infectious Disease"/>
            <person name="Wu L."/>
            <person name="Ma J."/>
        </authorList>
    </citation>
    <scope>NUCLEOTIDE SEQUENCE [LARGE SCALE GENOMIC DNA]</scope>
    <source>
        <strain evidence="10">CCM 320</strain>
    </source>
</reference>
<feature type="transmembrane region" description="Helical" evidence="7">
    <location>
        <begin position="93"/>
        <end position="116"/>
    </location>
</feature>
<protein>
    <submittedName>
        <fullName evidence="9">MFS transporter</fullName>
    </submittedName>
</protein>
<evidence type="ECO:0000256" key="7">
    <source>
        <dbReference type="SAM" id="Phobius"/>
    </source>
</evidence>
<dbReference type="InterPro" id="IPR011701">
    <property type="entry name" value="MFS"/>
</dbReference>
<organism evidence="9 10">
    <name type="scientific">Planomicrobium okeanokoites</name>
    <name type="common">Planococcus okeanokoites</name>
    <name type="synonym">Flavobacterium okeanokoites</name>
    <dbReference type="NCBI Taxonomy" id="244"/>
    <lineage>
        <taxon>Bacteria</taxon>
        <taxon>Bacillati</taxon>
        <taxon>Bacillota</taxon>
        <taxon>Bacilli</taxon>
        <taxon>Bacillales</taxon>
        <taxon>Caryophanaceae</taxon>
        <taxon>Planomicrobium</taxon>
    </lineage>
</organism>
<dbReference type="PANTHER" id="PTHR43124">
    <property type="entry name" value="PURINE EFFLUX PUMP PBUE"/>
    <property type="match status" value="1"/>
</dbReference>
<keyword evidence="2" id="KW-0813">Transport</keyword>
<evidence type="ECO:0000256" key="1">
    <source>
        <dbReference type="ARBA" id="ARBA00004651"/>
    </source>
</evidence>
<dbReference type="SUPFAM" id="SSF103473">
    <property type="entry name" value="MFS general substrate transporter"/>
    <property type="match status" value="1"/>
</dbReference>
<feature type="transmembrane region" description="Helical" evidence="7">
    <location>
        <begin position="156"/>
        <end position="178"/>
    </location>
</feature>
<dbReference type="RefSeq" id="WP_117313255.1">
    <property type="nucleotide sequence ID" value="NZ_JBHRUJ010000004.1"/>
</dbReference>
<evidence type="ECO:0000259" key="8">
    <source>
        <dbReference type="PROSITE" id="PS50850"/>
    </source>
</evidence>
<dbReference type="Pfam" id="PF07690">
    <property type="entry name" value="MFS_1"/>
    <property type="match status" value="1"/>
</dbReference>
<sequence length="391" mass="41510">MNLKVYILALSTVAVGLVELIVGGILPTIADEFDVSVSSAGQLITLFALIYAIAGPVLLVATSRFERKKVYLISLFIFFLGNIMTFFSPDFTWMMIARILTAASTALIIVLSLTIAAKIVEPPYRAKAIGLIFMGVSSSLVLGVPLGILISDAFGWRFIFLGIAALSIGSMALIALYIQPIPGSTAIPLKQQLKAVASAKIGTAHLATMFMLAGHYTVYAYFTPFLETTMNLNPFWVSVCYLVFGLAAVSGGAIGGTMSDSIGSKKSILIVISAFAVSLFLLPFSTFSLVIFLPVMVIWAALSWALAPPQQSYLIETDPTTSDIQQSFNNSALQVGIALGSAIGGFTLAQTGSVTSTSWVGAVIVLGALGFAVFSLTRPAVKRNEKEIESM</sequence>
<accession>A0ABV7KL26</accession>
<feature type="transmembrane region" description="Helical" evidence="7">
    <location>
        <begin position="267"/>
        <end position="284"/>
    </location>
</feature>
<dbReference type="Proteomes" id="UP001595625">
    <property type="component" value="Unassembled WGS sequence"/>
</dbReference>
<evidence type="ECO:0000256" key="3">
    <source>
        <dbReference type="ARBA" id="ARBA00022475"/>
    </source>
</evidence>
<evidence type="ECO:0000256" key="4">
    <source>
        <dbReference type="ARBA" id="ARBA00022692"/>
    </source>
</evidence>
<feature type="transmembrane region" description="Helical" evidence="7">
    <location>
        <begin position="199"/>
        <end position="222"/>
    </location>
</feature>
<comment type="caution">
    <text evidence="9">The sequence shown here is derived from an EMBL/GenBank/DDBJ whole genome shotgun (WGS) entry which is preliminary data.</text>
</comment>
<evidence type="ECO:0000256" key="2">
    <source>
        <dbReference type="ARBA" id="ARBA00022448"/>
    </source>
</evidence>
<feature type="transmembrane region" description="Helical" evidence="7">
    <location>
        <begin position="234"/>
        <end position="255"/>
    </location>
</feature>
<dbReference type="PANTHER" id="PTHR43124:SF10">
    <property type="entry name" value="PURINE EFFLUX PUMP PBUE"/>
    <property type="match status" value="1"/>
</dbReference>
<feature type="transmembrane region" description="Helical" evidence="7">
    <location>
        <begin position="42"/>
        <end position="61"/>
    </location>
</feature>
<feature type="transmembrane region" description="Helical" evidence="7">
    <location>
        <begin position="70"/>
        <end position="87"/>
    </location>
</feature>
<dbReference type="InterPro" id="IPR036259">
    <property type="entry name" value="MFS_trans_sf"/>
</dbReference>
<dbReference type="EMBL" id="JBHRUJ010000004">
    <property type="protein sequence ID" value="MFC3210125.1"/>
    <property type="molecule type" value="Genomic_DNA"/>
</dbReference>
<keyword evidence="5 7" id="KW-1133">Transmembrane helix</keyword>
<evidence type="ECO:0000313" key="10">
    <source>
        <dbReference type="Proteomes" id="UP001595625"/>
    </source>
</evidence>
<dbReference type="Gene3D" id="1.20.1250.20">
    <property type="entry name" value="MFS general substrate transporter like domains"/>
    <property type="match status" value="2"/>
</dbReference>
<feature type="transmembrane region" description="Helical" evidence="7">
    <location>
        <begin position="7"/>
        <end position="30"/>
    </location>
</feature>
<name>A0ABV7KL26_PLAOK</name>
<keyword evidence="4 7" id="KW-0812">Transmembrane</keyword>
<keyword evidence="6 7" id="KW-0472">Membrane</keyword>
<feature type="domain" description="Major facilitator superfamily (MFS) profile" evidence="8">
    <location>
        <begin position="4"/>
        <end position="380"/>
    </location>
</feature>
<feature type="transmembrane region" description="Helical" evidence="7">
    <location>
        <begin position="359"/>
        <end position="381"/>
    </location>
</feature>
<dbReference type="InterPro" id="IPR050189">
    <property type="entry name" value="MFS_Efflux_Transporters"/>
</dbReference>
<evidence type="ECO:0000256" key="5">
    <source>
        <dbReference type="ARBA" id="ARBA00022989"/>
    </source>
</evidence>
<dbReference type="PROSITE" id="PS50850">
    <property type="entry name" value="MFS"/>
    <property type="match status" value="1"/>
</dbReference>
<dbReference type="PRINTS" id="PR01035">
    <property type="entry name" value="TCRTETA"/>
</dbReference>
<evidence type="ECO:0000313" key="9">
    <source>
        <dbReference type="EMBL" id="MFC3210125.1"/>
    </source>
</evidence>
<dbReference type="InterPro" id="IPR001958">
    <property type="entry name" value="Tet-R_TetA/multi-R_MdtG-like"/>
</dbReference>
<keyword evidence="3" id="KW-1003">Cell membrane</keyword>
<dbReference type="InterPro" id="IPR020846">
    <property type="entry name" value="MFS_dom"/>
</dbReference>
<feature type="transmembrane region" description="Helical" evidence="7">
    <location>
        <begin position="128"/>
        <end position="150"/>
    </location>
</feature>